<keyword evidence="2" id="KW-1185">Reference proteome</keyword>
<dbReference type="EnsemblProtists" id="PYU1_T013324">
    <property type="protein sequence ID" value="PYU1_T013324"/>
    <property type="gene ID" value="PYU1_G013295"/>
</dbReference>
<dbReference type="Proteomes" id="UP000019132">
    <property type="component" value="Unassembled WGS sequence"/>
</dbReference>
<reference evidence="2" key="2">
    <citation type="submission" date="2010-04" db="EMBL/GenBank/DDBJ databases">
        <authorList>
            <person name="Buell R."/>
            <person name="Hamilton J."/>
            <person name="Hostetler J."/>
        </authorList>
    </citation>
    <scope>NUCLEOTIDE SEQUENCE [LARGE SCALE GENOMIC DNA]</scope>
    <source>
        <strain evidence="2">DAOM:BR144</strain>
    </source>
</reference>
<organism evidence="1 2">
    <name type="scientific">Globisporangium ultimum (strain ATCC 200006 / CBS 805.95 / DAOM BR144)</name>
    <name type="common">Pythium ultimum</name>
    <dbReference type="NCBI Taxonomy" id="431595"/>
    <lineage>
        <taxon>Eukaryota</taxon>
        <taxon>Sar</taxon>
        <taxon>Stramenopiles</taxon>
        <taxon>Oomycota</taxon>
        <taxon>Peronosporomycetes</taxon>
        <taxon>Pythiales</taxon>
        <taxon>Pythiaceae</taxon>
        <taxon>Globisporangium</taxon>
    </lineage>
</organism>
<accession>K3X7X5</accession>
<dbReference type="HOGENOM" id="CLU_3407236_0_0_1"/>
<dbReference type="EMBL" id="GL376627">
    <property type="status" value="NOT_ANNOTATED_CDS"/>
    <property type="molecule type" value="Genomic_DNA"/>
</dbReference>
<reference evidence="1" key="3">
    <citation type="submission" date="2015-02" db="UniProtKB">
        <authorList>
            <consortium name="EnsemblProtists"/>
        </authorList>
    </citation>
    <scope>IDENTIFICATION</scope>
    <source>
        <strain evidence="1">DAOM BR144</strain>
    </source>
</reference>
<protein>
    <submittedName>
        <fullName evidence="1">Uncharacterized protein</fullName>
    </submittedName>
</protein>
<dbReference type="AlphaFoldDB" id="K3X7X5"/>
<proteinExistence type="predicted"/>
<evidence type="ECO:0000313" key="1">
    <source>
        <dbReference type="EnsemblProtists" id="PYU1_T013324"/>
    </source>
</evidence>
<evidence type="ECO:0000313" key="2">
    <source>
        <dbReference type="Proteomes" id="UP000019132"/>
    </source>
</evidence>
<dbReference type="InParanoid" id="K3X7X5"/>
<sequence length="30" mass="3208">MRLAHGVSPGAPVKFLRTKSVPTLAMDILT</sequence>
<name>K3X7X5_GLOUD</name>
<dbReference type="VEuPathDB" id="FungiDB:PYU1_G013295"/>
<reference evidence="2" key="1">
    <citation type="journal article" date="2010" name="Genome Biol.">
        <title>Genome sequence of the necrotrophic plant pathogen Pythium ultimum reveals original pathogenicity mechanisms and effector repertoire.</title>
        <authorList>
            <person name="Levesque C.A."/>
            <person name="Brouwer H."/>
            <person name="Cano L."/>
            <person name="Hamilton J.P."/>
            <person name="Holt C."/>
            <person name="Huitema E."/>
            <person name="Raffaele S."/>
            <person name="Robideau G.P."/>
            <person name="Thines M."/>
            <person name="Win J."/>
            <person name="Zerillo M.M."/>
            <person name="Beakes G.W."/>
            <person name="Boore J.L."/>
            <person name="Busam D."/>
            <person name="Dumas B."/>
            <person name="Ferriera S."/>
            <person name="Fuerstenberg S.I."/>
            <person name="Gachon C.M."/>
            <person name="Gaulin E."/>
            <person name="Govers F."/>
            <person name="Grenville-Briggs L."/>
            <person name="Horner N."/>
            <person name="Hostetler J."/>
            <person name="Jiang R.H."/>
            <person name="Johnson J."/>
            <person name="Krajaejun T."/>
            <person name="Lin H."/>
            <person name="Meijer H.J."/>
            <person name="Moore B."/>
            <person name="Morris P."/>
            <person name="Phuntmart V."/>
            <person name="Puiu D."/>
            <person name="Shetty J."/>
            <person name="Stajich J.E."/>
            <person name="Tripathy S."/>
            <person name="Wawra S."/>
            <person name="van West P."/>
            <person name="Whitty B.R."/>
            <person name="Coutinho P.M."/>
            <person name="Henrissat B."/>
            <person name="Martin F."/>
            <person name="Thomas P.D."/>
            <person name="Tyler B.M."/>
            <person name="De Vries R.P."/>
            <person name="Kamoun S."/>
            <person name="Yandell M."/>
            <person name="Tisserat N."/>
            <person name="Buell C.R."/>
        </authorList>
    </citation>
    <scope>NUCLEOTIDE SEQUENCE</scope>
    <source>
        <strain evidence="2">DAOM:BR144</strain>
    </source>
</reference>